<feature type="transmembrane region" description="Helical" evidence="6">
    <location>
        <begin position="340"/>
        <end position="361"/>
    </location>
</feature>
<protein>
    <recommendedName>
        <fullName evidence="7">Cation/H+ exchanger transmembrane domain-containing protein</fullName>
    </recommendedName>
</protein>
<feature type="compositionally biased region" description="Basic and acidic residues" evidence="5">
    <location>
        <begin position="423"/>
        <end position="461"/>
    </location>
</feature>
<gene>
    <name evidence="8" type="ORF">ECRASSUSDP1_LOCUS6158</name>
</gene>
<feature type="region of interest" description="Disordered" evidence="5">
    <location>
        <begin position="408"/>
        <end position="486"/>
    </location>
</feature>
<evidence type="ECO:0000313" key="8">
    <source>
        <dbReference type="EMBL" id="CAI2364810.1"/>
    </source>
</evidence>
<dbReference type="EMBL" id="CAMPGE010005962">
    <property type="protein sequence ID" value="CAI2364810.1"/>
    <property type="molecule type" value="Genomic_DNA"/>
</dbReference>
<feature type="transmembrane region" description="Helical" evidence="6">
    <location>
        <begin position="61"/>
        <end position="81"/>
    </location>
</feature>
<proteinExistence type="predicted"/>
<evidence type="ECO:0000256" key="6">
    <source>
        <dbReference type="SAM" id="Phobius"/>
    </source>
</evidence>
<feature type="transmembrane region" description="Helical" evidence="6">
    <location>
        <begin position="155"/>
        <end position="176"/>
    </location>
</feature>
<evidence type="ECO:0000256" key="5">
    <source>
        <dbReference type="SAM" id="MobiDB-lite"/>
    </source>
</evidence>
<dbReference type="GO" id="GO:0016020">
    <property type="term" value="C:membrane"/>
    <property type="evidence" value="ECO:0007669"/>
    <property type="project" value="UniProtKB-SubCell"/>
</dbReference>
<feature type="domain" description="Cation/H+ exchanger transmembrane" evidence="7">
    <location>
        <begin position="29"/>
        <end position="400"/>
    </location>
</feature>
<dbReference type="PANTHER" id="PTHR31102:SF1">
    <property type="entry name" value="CATION_H+ EXCHANGER DOMAIN-CONTAINING PROTEIN"/>
    <property type="match status" value="1"/>
</dbReference>
<keyword evidence="3 6" id="KW-1133">Transmembrane helix</keyword>
<dbReference type="Gene3D" id="1.20.1530.20">
    <property type="match status" value="1"/>
</dbReference>
<keyword evidence="2 6" id="KW-0812">Transmembrane</keyword>
<dbReference type="GO" id="GO:1902600">
    <property type="term" value="P:proton transmembrane transport"/>
    <property type="evidence" value="ECO:0007669"/>
    <property type="project" value="InterPro"/>
</dbReference>
<accession>A0AAD1U9B9</accession>
<organism evidence="8 9">
    <name type="scientific">Euplotes crassus</name>
    <dbReference type="NCBI Taxonomy" id="5936"/>
    <lineage>
        <taxon>Eukaryota</taxon>
        <taxon>Sar</taxon>
        <taxon>Alveolata</taxon>
        <taxon>Ciliophora</taxon>
        <taxon>Intramacronucleata</taxon>
        <taxon>Spirotrichea</taxon>
        <taxon>Hypotrichia</taxon>
        <taxon>Euplotida</taxon>
        <taxon>Euplotidae</taxon>
        <taxon>Moneuplotes</taxon>
    </lineage>
</organism>
<feature type="transmembrane region" description="Helical" evidence="6">
    <location>
        <begin position="381"/>
        <end position="403"/>
    </location>
</feature>
<evidence type="ECO:0000313" key="9">
    <source>
        <dbReference type="Proteomes" id="UP001295684"/>
    </source>
</evidence>
<comment type="caution">
    <text evidence="8">The sequence shown here is derived from an EMBL/GenBank/DDBJ whole genome shotgun (WGS) entry which is preliminary data.</text>
</comment>
<reference evidence="8" key="1">
    <citation type="submission" date="2023-07" db="EMBL/GenBank/DDBJ databases">
        <authorList>
            <consortium name="AG Swart"/>
            <person name="Singh M."/>
            <person name="Singh A."/>
            <person name="Seah K."/>
            <person name="Emmerich C."/>
        </authorList>
    </citation>
    <scope>NUCLEOTIDE SEQUENCE</scope>
    <source>
        <strain evidence="8">DP1</strain>
    </source>
</reference>
<evidence type="ECO:0000256" key="3">
    <source>
        <dbReference type="ARBA" id="ARBA00022989"/>
    </source>
</evidence>
<dbReference type="PANTHER" id="PTHR31102">
    <property type="match status" value="1"/>
</dbReference>
<keyword evidence="4 6" id="KW-0472">Membrane</keyword>
<dbReference type="GO" id="GO:0015297">
    <property type="term" value="F:antiporter activity"/>
    <property type="evidence" value="ECO:0007669"/>
    <property type="project" value="InterPro"/>
</dbReference>
<feature type="transmembrane region" description="Helical" evidence="6">
    <location>
        <begin position="113"/>
        <end position="134"/>
    </location>
</feature>
<comment type="subcellular location">
    <subcellularLocation>
        <location evidence="1">Membrane</location>
        <topology evidence="1">Multi-pass membrane protein</topology>
    </subcellularLocation>
</comment>
<dbReference type="InterPro" id="IPR051843">
    <property type="entry name" value="CPA1_transporter"/>
</dbReference>
<evidence type="ECO:0000256" key="1">
    <source>
        <dbReference type="ARBA" id="ARBA00004141"/>
    </source>
</evidence>
<feature type="transmembrane region" description="Helical" evidence="6">
    <location>
        <begin position="306"/>
        <end position="328"/>
    </location>
</feature>
<feature type="transmembrane region" description="Helical" evidence="6">
    <location>
        <begin position="281"/>
        <end position="300"/>
    </location>
</feature>
<dbReference type="Proteomes" id="UP001295684">
    <property type="component" value="Unassembled WGS sequence"/>
</dbReference>
<dbReference type="InterPro" id="IPR006153">
    <property type="entry name" value="Cation/H_exchanger_TM"/>
</dbReference>
<sequence>MAFTLMGWYFIAFINGDAHPRWLECTKKVMTIPPLVGMIVFGIIGRNIHPYMDHFNDDWGANIRMVCLVVILTRGGMELSFSGKGLTVFLLTVAPQMFEASTIAGISKAVFDLPIYLCFSLGFVVGAVSPAVLVPSCMYLQDNGYGVDKEIPTTLIAAASFDDIIAITVFSIFTDLAFNKVAEDSKEPYESIYTNAYQIVTGLAVGCIVGAILGFSLKKMAHNRKSRMIKLLLILLILALFVTGVELSGFHESLYICVLFFGYMLNVLWGEKKPDAYLGFIWKYMSPFLFGTIGAAIDLGDLEFDIVPKAILVIFCGSTIRLIVTYLVVWQKKYTVKERIVIVCGWIPKATVQAAIGGVVLDRARDDIKRSSPDYEDYEDHGKTILTTAIICILMTAPLGAILTSNLGRKQQKEVENEEDEREDKNGNGKEAEKEKPLEESDRSSESHEEEKEEERPKIEDSGVPNGTEESGSNFLPDIHNKSNIQ</sequence>
<dbReference type="InterPro" id="IPR038770">
    <property type="entry name" value="Na+/solute_symporter_sf"/>
</dbReference>
<dbReference type="Pfam" id="PF00999">
    <property type="entry name" value="Na_H_Exchanger"/>
    <property type="match status" value="1"/>
</dbReference>
<evidence type="ECO:0000259" key="7">
    <source>
        <dbReference type="Pfam" id="PF00999"/>
    </source>
</evidence>
<feature type="transmembrane region" description="Helical" evidence="6">
    <location>
        <begin position="196"/>
        <end position="217"/>
    </location>
</feature>
<feature type="transmembrane region" description="Helical" evidence="6">
    <location>
        <begin position="253"/>
        <end position="269"/>
    </location>
</feature>
<dbReference type="AlphaFoldDB" id="A0AAD1U9B9"/>
<feature type="transmembrane region" description="Helical" evidence="6">
    <location>
        <begin position="29"/>
        <end position="49"/>
    </location>
</feature>
<name>A0AAD1U9B9_EUPCR</name>
<evidence type="ECO:0000256" key="2">
    <source>
        <dbReference type="ARBA" id="ARBA00022692"/>
    </source>
</evidence>
<feature type="transmembrane region" description="Helical" evidence="6">
    <location>
        <begin position="229"/>
        <end position="247"/>
    </location>
</feature>
<keyword evidence="9" id="KW-1185">Reference proteome</keyword>
<evidence type="ECO:0000256" key="4">
    <source>
        <dbReference type="ARBA" id="ARBA00023136"/>
    </source>
</evidence>